<dbReference type="EMBL" id="CP157942">
    <property type="protein sequence ID" value="XBS66912.1"/>
    <property type="molecule type" value="Genomic_DNA"/>
</dbReference>
<comment type="similarity">
    <text evidence="1">Belongs to the transposase 11 family.</text>
</comment>
<proteinExistence type="inferred from homology"/>
<keyword evidence="3" id="KW-0238">DNA-binding</keyword>
<feature type="domain" description="Transposase IS4-like" evidence="5">
    <location>
        <begin position="146"/>
        <end position="333"/>
    </location>
</feature>
<evidence type="ECO:0000313" key="6">
    <source>
        <dbReference type="EMBL" id="XBS66912.1"/>
    </source>
</evidence>
<gene>
    <name evidence="7" type="ORF">ABLO99_00195</name>
    <name evidence="6" type="ORF">ABLO99_07005</name>
</gene>
<dbReference type="PANTHER" id="PTHR33258">
    <property type="entry name" value="TRANSPOSASE INSL FOR INSERTION SEQUENCE ELEMENT IS186A-RELATED"/>
    <property type="match status" value="1"/>
</dbReference>
<dbReference type="GO" id="GO:0003677">
    <property type="term" value="F:DNA binding"/>
    <property type="evidence" value="ECO:0007669"/>
    <property type="project" value="UniProtKB-KW"/>
</dbReference>
<dbReference type="GO" id="GO:0006313">
    <property type="term" value="P:DNA transposition"/>
    <property type="evidence" value="ECO:0007669"/>
    <property type="project" value="InterPro"/>
</dbReference>
<dbReference type="NCBIfam" id="NF033592">
    <property type="entry name" value="transpos_IS4_1"/>
    <property type="match status" value="1"/>
</dbReference>
<dbReference type="Pfam" id="PF01609">
    <property type="entry name" value="DDE_Tnp_1"/>
    <property type="match status" value="1"/>
</dbReference>
<evidence type="ECO:0000256" key="1">
    <source>
        <dbReference type="ARBA" id="ARBA00010075"/>
    </source>
</evidence>
<dbReference type="InterPro" id="IPR012337">
    <property type="entry name" value="RNaseH-like_sf"/>
</dbReference>
<name>A0AAU7Q2B0_9RICK</name>
<evidence type="ECO:0000256" key="4">
    <source>
        <dbReference type="ARBA" id="ARBA00023172"/>
    </source>
</evidence>
<dbReference type="SUPFAM" id="SSF53098">
    <property type="entry name" value="Ribonuclease H-like"/>
    <property type="match status" value="1"/>
</dbReference>
<reference evidence="6" key="1">
    <citation type="submission" date="2024-06" db="EMBL/GenBank/DDBJ databases">
        <authorList>
            <person name="Dussert Y."/>
            <person name="Peccoud J."/>
            <person name="Pigeault R."/>
        </authorList>
    </citation>
    <scope>NUCLEOTIDE SEQUENCE</scope>
    <source>
        <strain evidence="6">WArc</strain>
    </source>
</reference>
<dbReference type="InterPro" id="IPR047952">
    <property type="entry name" value="Transpos_IS4"/>
</dbReference>
<dbReference type="PANTHER" id="PTHR33258:SF1">
    <property type="entry name" value="TRANSPOSASE INSL FOR INSERTION SEQUENCE ELEMENT IS186A-RELATED"/>
    <property type="match status" value="1"/>
</dbReference>
<evidence type="ECO:0000256" key="2">
    <source>
        <dbReference type="ARBA" id="ARBA00022578"/>
    </source>
</evidence>
<dbReference type="InterPro" id="IPR002559">
    <property type="entry name" value="Transposase_11"/>
</dbReference>
<accession>A0AAU7Q2B0</accession>
<dbReference type="GO" id="GO:0004803">
    <property type="term" value="F:transposase activity"/>
    <property type="evidence" value="ECO:0007669"/>
    <property type="project" value="InterPro"/>
</dbReference>
<dbReference type="AlphaFoldDB" id="A0AAU7Q2B0"/>
<keyword evidence="4" id="KW-0233">DNA recombination</keyword>
<dbReference type="EMBL" id="CP157942">
    <property type="protein sequence ID" value="XBS67186.1"/>
    <property type="molecule type" value="Genomic_DNA"/>
</dbReference>
<evidence type="ECO:0000256" key="3">
    <source>
        <dbReference type="ARBA" id="ARBA00023125"/>
    </source>
</evidence>
<keyword evidence="2" id="KW-0815">Transposition</keyword>
<dbReference type="RefSeq" id="WP_349967391.1">
    <property type="nucleotide sequence ID" value="NZ_CP157942.1"/>
</dbReference>
<sequence>MFIKNKLMSLNFINAHRASSKDFSRKRKLPFINVFLLIFRKSVKSLQVMLNEFVLHTRKDYTITASAFTQARKKLKHTAFSELNDDIVSLYYQDQEFKTHHGFRVLAFDASILILPKSDKIIGEFGSRAVWNGIQRFEDYTSATFEVCYDVLNNIAIKSALSRGDSYEVDLAIGMLESIKSDDLLICDRGYVSYRFLAELTGRKINYIIRCPSSSFNEINAMFKPESPSSMVVVSTAPIKVARQLRKLGLPDEMKFRLVKIILSSGEVEVLVTSLLDEQSFTVEEFERLYYLRWGVETFFSRLKGRLNLENFTGKSIETIKQDFWSTIFISNLESIMIEDDEETLSAQNSKLKKSINKSVSFNAIKNLAFDIFSTESDIDCIMDRLSQLFLMNTLVVRKGRRVDRHKISDIRSLNYQKRARKHVF</sequence>
<evidence type="ECO:0000313" key="7">
    <source>
        <dbReference type="EMBL" id="XBS67186.1"/>
    </source>
</evidence>
<protein>
    <submittedName>
        <fullName evidence="6">IS4-like element ISWpi18 family transposase</fullName>
    </submittedName>
</protein>
<organism evidence="6">
    <name type="scientific">Wolbachia endosymbiont of Armadillidium arcangelii</name>
    <dbReference type="NCBI Taxonomy" id="3158571"/>
    <lineage>
        <taxon>Bacteria</taxon>
        <taxon>Pseudomonadati</taxon>
        <taxon>Pseudomonadota</taxon>
        <taxon>Alphaproteobacteria</taxon>
        <taxon>Rickettsiales</taxon>
        <taxon>Anaplasmataceae</taxon>
        <taxon>Wolbachieae</taxon>
        <taxon>Wolbachia</taxon>
    </lineage>
</organism>
<evidence type="ECO:0000259" key="5">
    <source>
        <dbReference type="Pfam" id="PF01609"/>
    </source>
</evidence>